<dbReference type="STRING" id="1134435.AC731_011135"/>
<dbReference type="SUPFAM" id="SSF51126">
    <property type="entry name" value="Pectin lyase-like"/>
    <property type="match status" value="1"/>
</dbReference>
<keyword evidence="2" id="KW-1185">Reference proteome</keyword>
<proteinExistence type="predicted"/>
<dbReference type="AlphaFoldDB" id="A0A127K654"/>
<dbReference type="KEGG" id="thu:AC731_011135"/>
<dbReference type="InterPro" id="IPR012334">
    <property type="entry name" value="Pectin_lyas_fold"/>
</dbReference>
<accession>A0A127K654</accession>
<name>A0A127K654_9RHOO</name>
<organism evidence="1 2">
    <name type="scientific">Thauera humireducens</name>
    <dbReference type="NCBI Taxonomy" id="1134435"/>
    <lineage>
        <taxon>Bacteria</taxon>
        <taxon>Pseudomonadati</taxon>
        <taxon>Pseudomonadota</taxon>
        <taxon>Betaproteobacteria</taxon>
        <taxon>Rhodocyclales</taxon>
        <taxon>Zoogloeaceae</taxon>
        <taxon>Thauera</taxon>
    </lineage>
</organism>
<dbReference type="InterPro" id="IPR011050">
    <property type="entry name" value="Pectin_lyase_fold/virulence"/>
</dbReference>
<evidence type="ECO:0000313" key="1">
    <source>
        <dbReference type="EMBL" id="AMO37447.1"/>
    </source>
</evidence>
<evidence type="ECO:0008006" key="3">
    <source>
        <dbReference type="Google" id="ProtNLM"/>
    </source>
</evidence>
<dbReference type="RefSeq" id="WP_048706072.1">
    <property type="nucleotide sequence ID" value="NZ_CP014646.1"/>
</dbReference>
<protein>
    <recommendedName>
        <fullName evidence="3">Right handed beta helix domain-containing protein</fullName>
    </recommendedName>
</protein>
<sequence length="401" mass="43123">MRPPRPIAARRSRRAHTALLHAALLIATCILSSDLAAAVIRVGPGEAFTRIADAAKAARDGDIVEILPGEYRGDVTVWHQKRLLIRGMGERPVLIADGKNAEGKAIWVIRNGDIRIENIAFQGARAADGNGAGIRFERGRLEVSNSSFVDNQVGLLTANFEEAELIIRDSLFAQAPRQPQPLPHLLYVGRIARFEISGSRFHQGYHGHLLKSRARHNDIRYNLLFDGPAGEASYEIDLPNGGLAFVIGNIIGQSAHTQNPVVVSYGAEGEAWPDSALYLSHNTLLSDRLTGTWFLRTFTDKLPGNVEVLGINNITAGIGAFTLAASGEFRGNVPLPPGGLLAPDALDFRPRGAKLLRHLTTPAGSARGVSLVPEAEFALPIGTRPLVPSPNGLPGALQNDF</sequence>
<dbReference type="EMBL" id="CP014646">
    <property type="protein sequence ID" value="AMO37447.1"/>
    <property type="molecule type" value="Genomic_DNA"/>
</dbReference>
<evidence type="ECO:0000313" key="2">
    <source>
        <dbReference type="Proteomes" id="UP000036902"/>
    </source>
</evidence>
<reference evidence="2" key="1">
    <citation type="submission" date="2016-03" db="EMBL/GenBank/DDBJ databases">
        <authorList>
            <person name="Ma C."/>
            <person name="Zhou S."/>
            <person name="Yang G."/>
        </authorList>
    </citation>
    <scope>NUCLEOTIDE SEQUENCE [LARGE SCALE GENOMIC DNA]</scope>
    <source>
        <strain evidence="2">SgZ-1</strain>
    </source>
</reference>
<gene>
    <name evidence="1" type="ORF">AC731_011135</name>
</gene>
<dbReference type="Proteomes" id="UP000036902">
    <property type="component" value="Chromosome"/>
</dbReference>
<dbReference type="Gene3D" id="2.160.20.10">
    <property type="entry name" value="Single-stranded right-handed beta-helix, Pectin lyase-like"/>
    <property type="match status" value="1"/>
</dbReference>